<evidence type="ECO:0000313" key="3">
    <source>
        <dbReference type="Proteomes" id="UP000005439"/>
    </source>
</evidence>
<name>G8TYX6_SULAD</name>
<dbReference type="AlphaFoldDB" id="G8TYX6"/>
<dbReference type="HOGENOM" id="CLU_444744_0_0_9"/>
<keyword evidence="1" id="KW-0472">Membrane</keyword>
<dbReference type="Pfam" id="PF13196">
    <property type="entry name" value="DUF4012"/>
    <property type="match status" value="1"/>
</dbReference>
<dbReference type="InterPro" id="IPR025101">
    <property type="entry name" value="DUF4012"/>
</dbReference>
<reference evidence="2 3" key="2">
    <citation type="journal article" date="2012" name="Stand. Genomic Sci.">
        <title>Complete genome sequence of the moderately thermophilic mineral-sulfide-oxidizing firmicute Sulfobacillus acidophilus type strain (NAL(T)).</title>
        <authorList>
            <person name="Anderson I."/>
            <person name="Chertkov O."/>
            <person name="Chen A."/>
            <person name="Saunders E."/>
            <person name="Lapidus A."/>
            <person name="Nolan M."/>
            <person name="Lucas S."/>
            <person name="Hammon N."/>
            <person name="Deshpande S."/>
            <person name="Cheng J.F."/>
            <person name="Han C."/>
            <person name="Tapia R."/>
            <person name="Goodwin L.A."/>
            <person name="Pitluck S."/>
            <person name="Liolios K."/>
            <person name="Pagani I."/>
            <person name="Ivanova N."/>
            <person name="Mikhailova N."/>
            <person name="Pati A."/>
            <person name="Palaniappan K."/>
            <person name="Land M."/>
            <person name="Pan C."/>
            <person name="Rohde M."/>
            <person name="Pukall R."/>
            <person name="Goker M."/>
            <person name="Detter J.C."/>
            <person name="Woyke T."/>
            <person name="Bristow J."/>
            <person name="Eisen J.A."/>
            <person name="Markowitz V."/>
            <person name="Hugenholtz P."/>
            <person name="Kyrpides N.C."/>
            <person name="Klenk H.P."/>
            <person name="Mavromatis K."/>
        </authorList>
    </citation>
    <scope>NUCLEOTIDE SEQUENCE [LARGE SCALE GENOMIC DNA]</scope>
    <source>
        <strain evidence="3">ATCC 700253 / DSM 10332 / NAL</strain>
    </source>
</reference>
<accession>G8TYX6</accession>
<reference evidence="3" key="1">
    <citation type="submission" date="2011-12" db="EMBL/GenBank/DDBJ databases">
        <title>The complete genome of chromosome of Sulfobacillus acidophilus DSM 10332.</title>
        <authorList>
            <person name="Lucas S."/>
            <person name="Han J."/>
            <person name="Lapidus A."/>
            <person name="Bruce D."/>
            <person name="Goodwin L."/>
            <person name="Pitluck S."/>
            <person name="Peters L."/>
            <person name="Kyrpides N."/>
            <person name="Mavromatis K."/>
            <person name="Ivanova N."/>
            <person name="Mikhailova N."/>
            <person name="Chertkov O."/>
            <person name="Saunders E."/>
            <person name="Detter J.C."/>
            <person name="Tapia R."/>
            <person name="Han C."/>
            <person name="Land M."/>
            <person name="Hauser L."/>
            <person name="Markowitz V."/>
            <person name="Cheng J.-F."/>
            <person name="Hugenholtz P."/>
            <person name="Woyke T."/>
            <person name="Wu D."/>
            <person name="Pukall R."/>
            <person name="Gehrich-Schroeter G."/>
            <person name="Schneider S."/>
            <person name="Klenk H.-P."/>
            <person name="Eisen J.A."/>
        </authorList>
    </citation>
    <scope>NUCLEOTIDE SEQUENCE [LARGE SCALE GENOMIC DNA]</scope>
    <source>
        <strain evidence="3">ATCC 700253 / DSM 10332 / NAL</strain>
    </source>
</reference>
<protein>
    <recommendedName>
        <fullName evidence="4">DUF4012 domain-containing protein</fullName>
    </recommendedName>
</protein>
<gene>
    <name evidence="2" type="ordered locus">Sulac_1658</name>
</gene>
<dbReference type="Proteomes" id="UP000005439">
    <property type="component" value="Chromosome"/>
</dbReference>
<organism evidence="2 3">
    <name type="scientific">Sulfobacillus acidophilus (strain ATCC 700253 / DSM 10332 / NAL)</name>
    <dbReference type="NCBI Taxonomy" id="679936"/>
    <lineage>
        <taxon>Bacteria</taxon>
        <taxon>Bacillati</taxon>
        <taxon>Bacillota</taxon>
        <taxon>Clostridia</taxon>
        <taxon>Eubacteriales</taxon>
        <taxon>Clostridiales Family XVII. Incertae Sedis</taxon>
        <taxon>Sulfobacillus</taxon>
    </lineage>
</organism>
<keyword evidence="1" id="KW-1133">Transmembrane helix</keyword>
<evidence type="ECO:0008006" key="4">
    <source>
        <dbReference type="Google" id="ProtNLM"/>
    </source>
</evidence>
<feature type="transmembrane region" description="Helical" evidence="1">
    <location>
        <begin position="21"/>
        <end position="48"/>
    </location>
</feature>
<sequence length="615" mass="69404">MMTEREAHRTPIKRRLRWRRFGKVLLGSLLVVWLVIPGLLFLGAAWVLRGDVTRAKSAFHTHNPVSFNAAIRQMTDASAVMDVTGHWMGYWAWLPGIGGAYRNVLLSLDAFHQMLVGAEDILPPLDRVLSALTLKGRHPNGIGNQKIQALVDTLPSWGPGLKAAYPHWQAAESRLNQIRPQAWSGILGHYASDVGVLQDAARRWVPQVPVLMQSTRVLQHLVGFPVPQRYFLVFQNSGELRATGGFMTAYGYVVFNHGKIQRLTAQNMYLLDSEVTYQPPASPVIATYLPVYYWHLRDANTSPDVPTTVGYIQRFYQSIPGAPPINGVIFIDTWFVDQLIADVNGLTVATPKGPVHLTPQNANFEMEYMAEGQGLPDAVRKKFIATMMKDLFHKVFSSRGFTLLRVLNTVNQSLNQKFILLYFNDRQAESLVARENWGGIMTRYPHADYLSVVDENLLGHKDNYVMSYHIVTRILKVGRRFQQTVTMTWTDPALDNGWLYVPYHSWVRFYLPRGAQLLSISGVDGIPYEDYVNSGLNKTVVGGHVDLPSRTSRKQPVARHTVTIRYWLPQGVPMRRLMVQMQPGINHESLTVIAGSYRVSMPLVHDVILTLPPGY</sequence>
<dbReference type="STRING" id="679936.Sulac_1658"/>
<evidence type="ECO:0000313" key="2">
    <source>
        <dbReference type="EMBL" id="AEW05155.1"/>
    </source>
</evidence>
<dbReference type="EMBL" id="CP003179">
    <property type="protein sequence ID" value="AEW05155.1"/>
    <property type="molecule type" value="Genomic_DNA"/>
</dbReference>
<proteinExistence type="predicted"/>
<dbReference type="KEGG" id="sap:Sulac_1658"/>
<evidence type="ECO:0000256" key="1">
    <source>
        <dbReference type="SAM" id="Phobius"/>
    </source>
</evidence>
<keyword evidence="3" id="KW-1185">Reference proteome</keyword>
<dbReference type="PATRIC" id="fig|679936.5.peg.1726"/>
<keyword evidence="1" id="KW-0812">Transmembrane</keyword>